<accession>A0A5B7DQX6</accession>
<dbReference type="Proteomes" id="UP000324222">
    <property type="component" value="Unassembled WGS sequence"/>
</dbReference>
<reference evidence="2 3" key="1">
    <citation type="submission" date="2019-05" db="EMBL/GenBank/DDBJ databases">
        <title>Another draft genome of Portunus trituberculatus and its Hox gene families provides insights of decapod evolution.</title>
        <authorList>
            <person name="Jeong J.-H."/>
            <person name="Song I."/>
            <person name="Kim S."/>
            <person name="Choi T."/>
            <person name="Kim D."/>
            <person name="Ryu S."/>
            <person name="Kim W."/>
        </authorList>
    </citation>
    <scope>NUCLEOTIDE SEQUENCE [LARGE SCALE GENOMIC DNA]</scope>
    <source>
        <tissue evidence="2">Muscle</tissue>
    </source>
</reference>
<feature type="compositionally biased region" description="Pro residues" evidence="1">
    <location>
        <begin position="7"/>
        <end position="20"/>
    </location>
</feature>
<organism evidence="2 3">
    <name type="scientific">Portunus trituberculatus</name>
    <name type="common">Swimming crab</name>
    <name type="synonym">Neptunus trituberculatus</name>
    <dbReference type="NCBI Taxonomy" id="210409"/>
    <lineage>
        <taxon>Eukaryota</taxon>
        <taxon>Metazoa</taxon>
        <taxon>Ecdysozoa</taxon>
        <taxon>Arthropoda</taxon>
        <taxon>Crustacea</taxon>
        <taxon>Multicrustacea</taxon>
        <taxon>Malacostraca</taxon>
        <taxon>Eumalacostraca</taxon>
        <taxon>Eucarida</taxon>
        <taxon>Decapoda</taxon>
        <taxon>Pleocyemata</taxon>
        <taxon>Brachyura</taxon>
        <taxon>Eubrachyura</taxon>
        <taxon>Portunoidea</taxon>
        <taxon>Portunidae</taxon>
        <taxon>Portuninae</taxon>
        <taxon>Portunus</taxon>
    </lineage>
</organism>
<name>A0A5B7DQX6_PORTR</name>
<keyword evidence="3" id="KW-1185">Reference proteome</keyword>
<comment type="caution">
    <text evidence="2">The sequence shown here is derived from an EMBL/GenBank/DDBJ whole genome shotgun (WGS) entry which is preliminary data.</text>
</comment>
<sequence length="91" mass="9920">MLSKLSPPLPPPQPLPPPSIPHQEQQHRTTITSTTSLQSTPACLCFARSWNIETLKYWFDAAPESVVGEGALGVGHAGRRVVRKVTHNAKV</sequence>
<evidence type="ECO:0000256" key="1">
    <source>
        <dbReference type="SAM" id="MobiDB-lite"/>
    </source>
</evidence>
<proteinExistence type="predicted"/>
<dbReference type="EMBL" id="VSRR010001254">
    <property type="protein sequence ID" value="MPC23808.1"/>
    <property type="molecule type" value="Genomic_DNA"/>
</dbReference>
<evidence type="ECO:0000313" key="2">
    <source>
        <dbReference type="EMBL" id="MPC23808.1"/>
    </source>
</evidence>
<feature type="region of interest" description="Disordered" evidence="1">
    <location>
        <begin position="1"/>
        <end position="37"/>
    </location>
</feature>
<evidence type="ECO:0000313" key="3">
    <source>
        <dbReference type="Proteomes" id="UP000324222"/>
    </source>
</evidence>
<gene>
    <name evidence="2" type="ORF">E2C01_016873</name>
</gene>
<dbReference type="AlphaFoldDB" id="A0A5B7DQX6"/>
<protein>
    <submittedName>
        <fullName evidence="2">Uncharacterized protein</fullName>
    </submittedName>
</protein>